<gene>
    <name evidence="1" type="ORF">DdX_06673</name>
</gene>
<comment type="caution">
    <text evidence="1">The sequence shown here is derived from an EMBL/GenBank/DDBJ whole genome shotgun (WGS) entry which is preliminary data.</text>
</comment>
<accession>A0AAD4N6B9</accession>
<evidence type="ECO:0000313" key="1">
    <source>
        <dbReference type="EMBL" id="KAI1718253.1"/>
    </source>
</evidence>
<protein>
    <submittedName>
        <fullName evidence="1">Uncharacterized protein</fullName>
    </submittedName>
</protein>
<evidence type="ECO:0000313" key="2">
    <source>
        <dbReference type="Proteomes" id="UP001201812"/>
    </source>
</evidence>
<organism evidence="1 2">
    <name type="scientific">Ditylenchus destructor</name>
    <dbReference type="NCBI Taxonomy" id="166010"/>
    <lineage>
        <taxon>Eukaryota</taxon>
        <taxon>Metazoa</taxon>
        <taxon>Ecdysozoa</taxon>
        <taxon>Nematoda</taxon>
        <taxon>Chromadorea</taxon>
        <taxon>Rhabditida</taxon>
        <taxon>Tylenchina</taxon>
        <taxon>Tylenchomorpha</taxon>
        <taxon>Sphaerularioidea</taxon>
        <taxon>Anguinidae</taxon>
        <taxon>Anguininae</taxon>
        <taxon>Ditylenchus</taxon>
    </lineage>
</organism>
<name>A0AAD4N6B9_9BILA</name>
<dbReference type="EMBL" id="JAKKPZ010000008">
    <property type="protein sequence ID" value="KAI1718253.1"/>
    <property type="molecule type" value="Genomic_DNA"/>
</dbReference>
<sequence>MTAGWQRMKERGKMRRINRSSRLNSLLASTRFHCFTPKSPNYGFYGIPMAPLVPKLDLLCSTFDFLSRDDLEVLELTNVSFRDIVHKHYSHTPYRHFLRLDVRGATSTLISMDESGVFNQTKLWHYRSTEELCRRLRNSVVDIVDFSNVEVFDEQILEGLLPARFAWSKTTCRTADTFSSAEVLQKAFTELFVCQEMLLSLQERSFTLSQSFLTFESVLQCIRLEIWHAPYPYSEQDILEWLNHPSPFGNDKTTRIMPSGFGYTGTIEGLIELLKQDFCEAKYNPHSYELQIILKKSGNLTEMDETLANPQTSEELRVIILPPHRFHQATKLVVRRKAKRCVPFRQVTDVVEKGKETAIDENQETEFENEVAKLNL</sequence>
<reference evidence="1" key="1">
    <citation type="submission" date="2022-01" db="EMBL/GenBank/DDBJ databases">
        <title>Genome Sequence Resource for Two Populations of Ditylenchus destructor, the Migratory Endoparasitic Phytonematode.</title>
        <authorList>
            <person name="Zhang H."/>
            <person name="Lin R."/>
            <person name="Xie B."/>
        </authorList>
    </citation>
    <scope>NUCLEOTIDE SEQUENCE</scope>
    <source>
        <strain evidence="1">BazhouSP</strain>
    </source>
</reference>
<dbReference type="Proteomes" id="UP001201812">
    <property type="component" value="Unassembled WGS sequence"/>
</dbReference>
<proteinExistence type="predicted"/>
<dbReference type="AlphaFoldDB" id="A0AAD4N6B9"/>
<keyword evidence="2" id="KW-1185">Reference proteome</keyword>